<dbReference type="PROSITE" id="PS00018">
    <property type="entry name" value="EF_HAND_1"/>
    <property type="match status" value="2"/>
</dbReference>
<evidence type="ECO:0000313" key="3">
    <source>
        <dbReference type="Proteomes" id="UP001432075"/>
    </source>
</evidence>
<dbReference type="SUPFAM" id="SSF47473">
    <property type="entry name" value="EF-hand"/>
    <property type="match status" value="1"/>
</dbReference>
<dbReference type="SMART" id="SM00054">
    <property type="entry name" value="EFh"/>
    <property type="match status" value="3"/>
</dbReference>
<feature type="domain" description="EF-hand" evidence="1">
    <location>
        <begin position="99"/>
        <end position="133"/>
    </location>
</feature>
<gene>
    <name evidence="2" type="ORF">OHU17_34235</name>
</gene>
<name>A0ABZ1RWK4_9ACTN</name>
<protein>
    <submittedName>
        <fullName evidence="2">EF-hand domain-containing protein</fullName>
    </submittedName>
</protein>
<feature type="domain" description="EF-hand" evidence="1">
    <location>
        <begin position="134"/>
        <end position="169"/>
    </location>
</feature>
<organism evidence="2 3">
    <name type="scientific">Streptomyces goshikiensis</name>
    <dbReference type="NCBI Taxonomy" id="1942"/>
    <lineage>
        <taxon>Bacteria</taxon>
        <taxon>Bacillati</taxon>
        <taxon>Actinomycetota</taxon>
        <taxon>Actinomycetes</taxon>
        <taxon>Kitasatosporales</taxon>
        <taxon>Streptomycetaceae</taxon>
        <taxon>Streptomyces</taxon>
    </lineage>
</organism>
<dbReference type="InterPro" id="IPR018247">
    <property type="entry name" value="EF_Hand_1_Ca_BS"/>
</dbReference>
<dbReference type="Proteomes" id="UP001432075">
    <property type="component" value="Chromosome"/>
</dbReference>
<keyword evidence="3" id="KW-1185">Reference proteome</keyword>
<dbReference type="Pfam" id="PF13202">
    <property type="entry name" value="EF-hand_5"/>
    <property type="match status" value="1"/>
</dbReference>
<dbReference type="EMBL" id="CP108057">
    <property type="protein sequence ID" value="WUO50495.1"/>
    <property type="molecule type" value="Genomic_DNA"/>
</dbReference>
<dbReference type="InterPro" id="IPR002048">
    <property type="entry name" value="EF_hand_dom"/>
</dbReference>
<proteinExistence type="predicted"/>
<evidence type="ECO:0000313" key="2">
    <source>
        <dbReference type="EMBL" id="WUO50495.1"/>
    </source>
</evidence>
<dbReference type="InterPro" id="IPR011992">
    <property type="entry name" value="EF-hand-dom_pair"/>
</dbReference>
<dbReference type="GeneID" id="91407472"/>
<dbReference type="CDD" id="cd00051">
    <property type="entry name" value="EFh"/>
    <property type="match status" value="1"/>
</dbReference>
<dbReference type="RefSeq" id="WP_008735124.1">
    <property type="nucleotide sequence ID" value="NZ_BMVE01000015.1"/>
</dbReference>
<accession>A0ABZ1RWK4</accession>
<feature type="domain" description="EF-hand" evidence="1">
    <location>
        <begin position="8"/>
        <end position="43"/>
    </location>
</feature>
<evidence type="ECO:0000259" key="1">
    <source>
        <dbReference type="PROSITE" id="PS50222"/>
    </source>
</evidence>
<dbReference type="PROSITE" id="PS50222">
    <property type="entry name" value="EF_HAND_2"/>
    <property type="match status" value="3"/>
</dbReference>
<reference evidence="2" key="1">
    <citation type="submission" date="2022-10" db="EMBL/GenBank/DDBJ databases">
        <title>The complete genomes of actinobacterial strains from the NBC collection.</title>
        <authorList>
            <person name="Joergensen T.S."/>
            <person name="Alvarez Arevalo M."/>
            <person name="Sterndorff E.B."/>
            <person name="Faurdal D."/>
            <person name="Vuksanovic O."/>
            <person name="Mourched A.-S."/>
            <person name="Charusanti P."/>
            <person name="Shaw S."/>
            <person name="Blin K."/>
            <person name="Weber T."/>
        </authorList>
    </citation>
    <scope>NUCLEOTIDE SEQUENCE</scope>
    <source>
        <strain evidence="2">NBC_00283</strain>
    </source>
</reference>
<dbReference type="Pfam" id="PF13499">
    <property type="entry name" value="EF-hand_7"/>
    <property type="match status" value="1"/>
</dbReference>
<dbReference type="Gene3D" id="1.10.238.10">
    <property type="entry name" value="EF-hand"/>
    <property type="match status" value="1"/>
</dbReference>
<sequence>MTAAAPDVITIKLERTFETMDANQDGYLDWTDYQQLADRYIKAYKLAKDDRRARALQTFCQIYWLELLRHAGVDGDRLTKDQFITANRLAVIDTSRLNVTEGGGHAIFDVIDVDGDNEISKDEFARFLRDVWKSDAPDAMDMFTKLDTDGDGSISRHEFIRAVREHFLSNDPEAPGSLFFGRV</sequence>